<organism evidence="1 2">
    <name type="scientific">Abeliophyllum distichum</name>
    <dbReference type="NCBI Taxonomy" id="126358"/>
    <lineage>
        <taxon>Eukaryota</taxon>
        <taxon>Viridiplantae</taxon>
        <taxon>Streptophyta</taxon>
        <taxon>Embryophyta</taxon>
        <taxon>Tracheophyta</taxon>
        <taxon>Spermatophyta</taxon>
        <taxon>Magnoliopsida</taxon>
        <taxon>eudicotyledons</taxon>
        <taxon>Gunneridae</taxon>
        <taxon>Pentapetalae</taxon>
        <taxon>asterids</taxon>
        <taxon>lamiids</taxon>
        <taxon>Lamiales</taxon>
        <taxon>Oleaceae</taxon>
        <taxon>Forsythieae</taxon>
        <taxon>Abeliophyllum</taxon>
    </lineage>
</organism>
<reference evidence="2" key="1">
    <citation type="submission" date="2024-07" db="EMBL/GenBank/DDBJ databases">
        <title>Two chromosome-level genome assemblies of Korean endemic species Abeliophyllum distichum and Forsythia ovata (Oleaceae).</title>
        <authorList>
            <person name="Jang H."/>
        </authorList>
    </citation>
    <scope>NUCLEOTIDE SEQUENCE [LARGE SCALE GENOMIC DNA]</scope>
</reference>
<dbReference type="InterPro" id="IPR051320">
    <property type="entry name" value="Viral_Replic_Matur_Polypro"/>
</dbReference>
<gene>
    <name evidence="1" type="ORF">Adt_27100</name>
</gene>
<dbReference type="AlphaFoldDB" id="A0ABD1RSS4"/>
<accession>A0ABD1RSS4</accession>
<proteinExistence type="predicted"/>
<dbReference type="EMBL" id="JBFOLK010000008">
    <property type="protein sequence ID" value="KAL2491472.1"/>
    <property type="molecule type" value="Genomic_DNA"/>
</dbReference>
<evidence type="ECO:0000313" key="2">
    <source>
        <dbReference type="Proteomes" id="UP001604336"/>
    </source>
</evidence>
<protein>
    <submittedName>
        <fullName evidence="1">RNA-directed DNA polymerase</fullName>
    </submittedName>
</protein>
<keyword evidence="1" id="KW-0808">Transferase</keyword>
<dbReference type="Gene3D" id="3.30.70.270">
    <property type="match status" value="1"/>
</dbReference>
<name>A0ABD1RSS4_9LAMI</name>
<dbReference type="SUPFAM" id="SSF56672">
    <property type="entry name" value="DNA/RNA polymerases"/>
    <property type="match status" value="1"/>
</dbReference>
<comment type="caution">
    <text evidence="1">The sequence shown here is derived from an EMBL/GenBank/DDBJ whole genome shotgun (WGS) entry which is preliminary data.</text>
</comment>
<keyword evidence="1" id="KW-0695">RNA-directed DNA polymerase</keyword>
<keyword evidence="1" id="KW-0548">Nucleotidyltransferase</keyword>
<dbReference type="InterPro" id="IPR043128">
    <property type="entry name" value="Rev_trsase/Diguanyl_cyclase"/>
</dbReference>
<dbReference type="PANTHER" id="PTHR33064:SF39">
    <property type="match status" value="1"/>
</dbReference>
<keyword evidence="2" id="KW-1185">Reference proteome</keyword>
<sequence length="285" mass="32862">MFGKFIEKTKQYMEANNQFMRKTKATLQNQGASIKDMETQMGQIEVAISSSTRYFAKQYIGQLILRLSEELVTIDVFKAIKYPTELDRRFKIDVIDIAVHDSFQLNNLSDALEAYIVHSQSTHTNSGEIEMCASEFEEEKLLHVLKEHKTTIGWTIADINGISPTLCMHKIFMDENYRPSVDTQRRLNSNMKEVVRPVVLKLLDGIVLGHRILAKGIEVDKAMIQVIEKLPPPTSVKGIHSFLGHVGFYRRFIKDFSKFTKLLCTFLVKDVPYVFSKEFYWHSTL</sequence>
<dbReference type="InterPro" id="IPR043502">
    <property type="entry name" value="DNA/RNA_pol_sf"/>
</dbReference>
<dbReference type="GO" id="GO:0003964">
    <property type="term" value="F:RNA-directed DNA polymerase activity"/>
    <property type="evidence" value="ECO:0007669"/>
    <property type="project" value="UniProtKB-KW"/>
</dbReference>
<dbReference type="Proteomes" id="UP001604336">
    <property type="component" value="Unassembled WGS sequence"/>
</dbReference>
<dbReference type="PANTHER" id="PTHR33064">
    <property type="entry name" value="POL PROTEIN"/>
    <property type="match status" value="1"/>
</dbReference>
<evidence type="ECO:0000313" key="1">
    <source>
        <dbReference type="EMBL" id="KAL2491472.1"/>
    </source>
</evidence>